<keyword evidence="1" id="KW-0472">Membrane</keyword>
<feature type="transmembrane region" description="Helical" evidence="1">
    <location>
        <begin position="9"/>
        <end position="27"/>
    </location>
</feature>
<keyword evidence="1" id="KW-0812">Transmembrane</keyword>
<comment type="caution">
    <text evidence="2">The sequence shown here is derived from an EMBL/GenBank/DDBJ whole genome shotgun (WGS) entry which is preliminary data.</text>
</comment>
<feature type="transmembrane region" description="Helical" evidence="1">
    <location>
        <begin position="131"/>
        <end position="150"/>
    </location>
</feature>
<dbReference type="EMBL" id="LAZR01000213">
    <property type="protein sequence ID" value="KKN81618.1"/>
    <property type="molecule type" value="Genomic_DNA"/>
</dbReference>
<gene>
    <name evidence="2" type="ORF">LCGC14_0318970</name>
</gene>
<sequence length="155" mass="17238">MKFEKEQRVISGVFASIVVLLLLFPPWKASYKSLKNYSHGWKSVSVGRSFVLRSPSPTQMDWRKGKCRGSPRINGSRLWDEILLISLAGCLLTFVSSASGGIFHRLSSIITPYDPVEARALVRNSIKIAKVAALSAIIIYYVSIALAALLKHFRT</sequence>
<name>A0A0F9WS52_9ZZZZ</name>
<feature type="transmembrane region" description="Helical" evidence="1">
    <location>
        <begin position="82"/>
        <end position="103"/>
    </location>
</feature>
<organism evidence="2">
    <name type="scientific">marine sediment metagenome</name>
    <dbReference type="NCBI Taxonomy" id="412755"/>
    <lineage>
        <taxon>unclassified sequences</taxon>
        <taxon>metagenomes</taxon>
        <taxon>ecological metagenomes</taxon>
    </lineage>
</organism>
<accession>A0A0F9WS52</accession>
<keyword evidence="1" id="KW-1133">Transmembrane helix</keyword>
<proteinExistence type="predicted"/>
<dbReference type="AlphaFoldDB" id="A0A0F9WS52"/>
<reference evidence="2" key="1">
    <citation type="journal article" date="2015" name="Nature">
        <title>Complex archaea that bridge the gap between prokaryotes and eukaryotes.</title>
        <authorList>
            <person name="Spang A."/>
            <person name="Saw J.H."/>
            <person name="Jorgensen S.L."/>
            <person name="Zaremba-Niedzwiedzka K."/>
            <person name="Martijn J."/>
            <person name="Lind A.E."/>
            <person name="van Eijk R."/>
            <person name="Schleper C."/>
            <person name="Guy L."/>
            <person name="Ettema T.J."/>
        </authorList>
    </citation>
    <scope>NUCLEOTIDE SEQUENCE</scope>
</reference>
<evidence type="ECO:0000313" key="2">
    <source>
        <dbReference type="EMBL" id="KKN81618.1"/>
    </source>
</evidence>
<evidence type="ECO:0000256" key="1">
    <source>
        <dbReference type="SAM" id="Phobius"/>
    </source>
</evidence>
<protein>
    <submittedName>
        <fullName evidence="2">Uncharacterized protein</fullName>
    </submittedName>
</protein>